<keyword evidence="4 5" id="KW-0472">Membrane</keyword>
<dbReference type="GeneID" id="59334234"/>
<dbReference type="EMBL" id="JACCJB010000022">
    <property type="protein sequence ID" value="KAF6218480.1"/>
    <property type="molecule type" value="Genomic_DNA"/>
</dbReference>
<feature type="transmembrane region" description="Helical" evidence="5">
    <location>
        <begin position="181"/>
        <end position="203"/>
    </location>
</feature>
<dbReference type="InterPro" id="IPR007568">
    <property type="entry name" value="RTA1"/>
</dbReference>
<name>A0A8H6F7W7_9LECA</name>
<dbReference type="PANTHER" id="PTHR31465:SF11">
    <property type="entry name" value="DOMAIN PROTEIN, PUTATIVE (AFU_ORTHOLOGUE AFUA_3G10770)-RELATED"/>
    <property type="match status" value="1"/>
</dbReference>
<evidence type="ECO:0000256" key="2">
    <source>
        <dbReference type="ARBA" id="ARBA00022692"/>
    </source>
</evidence>
<sequence>MALLDRSSTLAATLDNSQRGKGCVPYDTNATAPTYGYDPDLGAGIVFTVVFFLSMLAHIIQVTMSRKWWYSAFALGAFGECLGWAGRAGAHNCPYNKTLFSLQISILIISPCFFSAAIYYILGQMITQYGRRYSLISARTYLAIFVSFDIISIVIQAVGGASASKAGGEDPPGNTAPGTHIMMAGIIIQLVSMSAFGLLWLIFLWRARAVPISRVLLVVTTFSAFCIIVRNFYRAIELSQGWKGYLITHEVYFAVLDGALMALSVGVFNIFFPARYLTGEAELDIRDHEMLTTEGV</sequence>
<feature type="transmembrane region" description="Helical" evidence="5">
    <location>
        <begin position="253"/>
        <end position="272"/>
    </location>
</feature>
<keyword evidence="7" id="KW-1185">Reference proteome</keyword>
<feature type="transmembrane region" description="Helical" evidence="5">
    <location>
        <begin position="215"/>
        <end position="233"/>
    </location>
</feature>
<dbReference type="RefSeq" id="XP_037147915.1">
    <property type="nucleotide sequence ID" value="XM_037296734.1"/>
</dbReference>
<feature type="transmembrane region" description="Helical" evidence="5">
    <location>
        <begin position="98"/>
        <end position="122"/>
    </location>
</feature>
<evidence type="ECO:0000256" key="1">
    <source>
        <dbReference type="ARBA" id="ARBA00004141"/>
    </source>
</evidence>
<dbReference type="Proteomes" id="UP000593566">
    <property type="component" value="Unassembled WGS sequence"/>
</dbReference>
<comment type="caution">
    <text evidence="6">The sequence shown here is derived from an EMBL/GenBank/DDBJ whole genome shotgun (WGS) entry which is preliminary data.</text>
</comment>
<organism evidence="6 7">
    <name type="scientific">Letharia lupina</name>
    <dbReference type="NCBI Taxonomy" id="560253"/>
    <lineage>
        <taxon>Eukaryota</taxon>
        <taxon>Fungi</taxon>
        <taxon>Dikarya</taxon>
        <taxon>Ascomycota</taxon>
        <taxon>Pezizomycotina</taxon>
        <taxon>Lecanoromycetes</taxon>
        <taxon>OSLEUM clade</taxon>
        <taxon>Lecanoromycetidae</taxon>
        <taxon>Lecanorales</taxon>
        <taxon>Lecanorineae</taxon>
        <taxon>Parmeliaceae</taxon>
        <taxon>Letharia</taxon>
    </lineage>
</organism>
<accession>A0A8H6F7W7</accession>
<evidence type="ECO:0000256" key="5">
    <source>
        <dbReference type="SAM" id="Phobius"/>
    </source>
</evidence>
<feature type="transmembrane region" description="Helical" evidence="5">
    <location>
        <begin position="68"/>
        <end position="86"/>
    </location>
</feature>
<evidence type="ECO:0000313" key="6">
    <source>
        <dbReference type="EMBL" id="KAF6218480.1"/>
    </source>
</evidence>
<gene>
    <name evidence="6" type="ORF">HO133_005829</name>
</gene>
<keyword evidence="3 5" id="KW-1133">Transmembrane helix</keyword>
<evidence type="ECO:0000256" key="4">
    <source>
        <dbReference type="ARBA" id="ARBA00023136"/>
    </source>
</evidence>
<proteinExistence type="predicted"/>
<keyword evidence="2 5" id="KW-0812">Transmembrane</keyword>
<comment type="subcellular location">
    <subcellularLocation>
        <location evidence="1">Membrane</location>
        <topology evidence="1">Multi-pass membrane protein</topology>
    </subcellularLocation>
</comment>
<dbReference type="PANTHER" id="PTHR31465">
    <property type="entry name" value="PROTEIN RTA1-RELATED"/>
    <property type="match status" value="1"/>
</dbReference>
<reference evidence="6 7" key="1">
    <citation type="journal article" date="2020" name="Genomics">
        <title>Complete, high-quality genomes from long-read metagenomic sequencing of two wolf lichen thalli reveals enigmatic genome architecture.</title>
        <authorList>
            <person name="McKenzie S.K."/>
            <person name="Walston R.F."/>
            <person name="Allen J.L."/>
        </authorList>
    </citation>
    <scope>NUCLEOTIDE SEQUENCE [LARGE SCALE GENOMIC DNA]</scope>
    <source>
        <strain evidence="6">WasteWater1</strain>
    </source>
</reference>
<dbReference type="Pfam" id="PF04479">
    <property type="entry name" value="RTA1"/>
    <property type="match status" value="1"/>
</dbReference>
<feature type="transmembrane region" description="Helical" evidence="5">
    <location>
        <begin position="142"/>
        <end position="161"/>
    </location>
</feature>
<evidence type="ECO:0008006" key="8">
    <source>
        <dbReference type="Google" id="ProtNLM"/>
    </source>
</evidence>
<evidence type="ECO:0000313" key="7">
    <source>
        <dbReference type="Proteomes" id="UP000593566"/>
    </source>
</evidence>
<feature type="transmembrane region" description="Helical" evidence="5">
    <location>
        <begin position="41"/>
        <end position="61"/>
    </location>
</feature>
<evidence type="ECO:0000256" key="3">
    <source>
        <dbReference type="ARBA" id="ARBA00022989"/>
    </source>
</evidence>
<dbReference type="GO" id="GO:0000324">
    <property type="term" value="C:fungal-type vacuole"/>
    <property type="evidence" value="ECO:0007669"/>
    <property type="project" value="TreeGrafter"/>
</dbReference>
<dbReference type="AlphaFoldDB" id="A0A8H6F7W7"/>
<dbReference type="GO" id="GO:0005886">
    <property type="term" value="C:plasma membrane"/>
    <property type="evidence" value="ECO:0007669"/>
    <property type="project" value="TreeGrafter"/>
</dbReference>
<protein>
    <recommendedName>
        <fullName evidence="8">RTA1-domain-containing protein</fullName>
    </recommendedName>
</protein>